<sequence length="129" mass="13401">MAEDEAETPTSRSGQSKSGPPLNLDGSSLDPTASSFRSSGGTDASEDPTVFDQPKDPTDALPQAASLPPPTSPQLLGEGIRSPKGALFGRVRSPRSHGRRVGSANLLGATELPTRKESEMSAGEWEARG</sequence>
<dbReference type="EMBL" id="ML995845">
    <property type="protein sequence ID" value="KAF2768395.1"/>
    <property type="molecule type" value="Genomic_DNA"/>
</dbReference>
<evidence type="ECO:0000313" key="3">
    <source>
        <dbReference type="Proteomes" id="UP000799436"/>
    </source>
</evidence>
<gene>
    <name evidence="2" type="ORF">EJ03DRAFT_352296</name>
</gene>
<reference evidence="2" key="1">
    <citation type="journal article" date="2020" name="Stud. Mycol.">
        <title>101 Dothideomycetes genomes: a test case for predicting lifestyles and emergence of pathogens.</title>
        <authorList>
            <person name="Haridas S."/>
            <person name="Albert R."/>
            <person name="Binder M."/>
            <person name="Bloem J."/>
            <person name="Labutti K."/>
            <person name="Salamov A."/>
            <person name="Andreopoulos B."/>
            <person name="Baker S."/>
            <person name="Barry K."/>
            <person name="Bills G."/>
            <person name="Bluhm B."/>
            <person name="Cannon C."/>
            <person name="Castanera R."/>
            <person name="Culley D."/>
            <person name="Daum C."/>
            <person name="Ezra D."/>
            <person name="Gonzalez J."/>
            <person name="Henrissat B."/>
            <person name="Kuo A."/>
            <person name="Liang C."/>
            <person name="Lipzen A."/>
            <person name="Lutzoni F."/>
            <person name="Magnuson J."/>
            <person name="Mondo S."/>
            <person name="Nolan M."/>
            <person name="Ohm R."/>
            <person name="Pangilinan J."/>
            <person name="Park H.-J."/>
            <person name="Ramirez L."/>
            <person name="Alfaro M."/>
            <person name="Sun H."/>
            <person name="Tritt A."/>
            <person name="Yoshinaga Y."/>
            <person name="Zwiers L.-H."/>
            <person name="Turgeon B."/>
            <person name="Goodwin S."/>
            <person name="Spatafora J."/>
            <person name="Crous P."/>
            <person name="Grigoriev I."/>
        </authorList>
    </citation>
    <scope>NUCLEOTIDE SEQUENCE</scope>
    <source>
        <strain evidence="2">CBS 116005</strain>
    </source>
</reference>
<feature type="compositionally biased region" description="Basic and acidic residues" evidence="1">
    <location>
        <begin position="113"/>
        <end position="129"/>
    </location>
</feature>
<feature type="region of interest" description="Disordered" evidence="1">
    <location>
        <begin position="1"/>
        <end position="129"/>
    </location>
</feature>
<feature type="compositionally biased region" description="Polar residues" evidence="1">
    <location>
        <begin position="8"/>
        <end position="18"/>
    </location>
</feature>
<accession>A0A6G1L6B8</accession>
<protein>
    <submittedName>
        <fullName evidence="2">Uncharacterized protein</fullName>
    </submittedName>
</protein>
<proteinExistence type="predicted"/>
<keyword evidence="3" id="KW-1185">Reference proteome</keyword>
<dbReference type="Proteomes" id="UP000799436">
    <property type="component" value="Unassembled WGS sequence"/>
</dbReference>
<organism evidence="2 3">
    <name type="scientific">Teratosphaeria nubilosa</name>
    <dbReference type="NCBI Taxonomy" id="161662"/>
    <lineage>
        <taxon>Eukaryota</taxon>
        <taxon>Fungi</taxon>
        <taxon>Dikarya</taxon>
        <taxon>Ascomycota</taxon>
        <taxon>Pezizomycotina</taxon>
        <taxon>Dothideomycetes</taxon>
        <taxon>Dothideomycetidae</taxon>
        <taxon>Mycosphaerellales</taxon>
        <taxon>Teratosphaeriaceae</taxon>
        <taxon>Teratosphaeria</taxon>
    </lineage>
</organism>
<evidence type="ECO:0000256" key="1">
    <source>
        <dbReference type="SAM" id="MobiDB-lite"/>
    </source>
</evidence>
<dbReference type="AlphaFoldDB" id="A0A6G1L6B8"/>
<evidence type="ECO:0000313" key="2">
    <source>
        <dbReference type="EMBL" id="KAF2768395.1"/>
    </source>
</evidence>
<name>A0A6G1L6B8_9PEZI</name>
<feature type="compositionally biased region" description="Polar residues" evidence="1">
    <location>
        <begin position="25"/>
        <end position="42"/>
    </location>
</feature>